<dbReference type="RefSeq" id="WP_344851048.1">
    <property type="nucleotide sequence ID" value="NZ_BAABDP010000023.1"/>
</dbReference>
<evidence type="ECO:0000313" key="3">
    <source>
        <dbReference type="Proteomes" id="UP001071110"/>
    </source>
</evidence>
<evidence type="ECO:0000256" key="1">
    <source>
        <dbReference type="SAM" id="MobiDB-lite"/>
    </source>
</evidence>
<dbReference type="InterPro" id="IPR009003">
    <property type="entry name" value="Peptidase_S1_PA"/>
</dbReference>
<dbReference type="InterPro" id="IPR043504">
    <property type="entry name" value="Peptidase_S1_PA_chymotrypsin"/>
</dbReference>
<accession>A0A9Q4IHV4</accession>
<gene>
    <name evidence="2" type="ORF">NUW87_07515</name>
</gene>
<evidence type="ECO:0000313" key="2">
    <source>
        <dbReference type="EMBL" id="MCZ2221221.1"/>
    </source>
</evidence>
<dbReference type="CDD" id="cd21112">
    <property type="entry name" value="alphaLP-like"/>
    <property type="match status" value="1"/>
</dbReference>
<dbReference type="InterPro" id="IPR018114">
    <property type="entry name" value="TRYPSIN_HIS"/>
</dbReference>
<keyword evidence="3" id="KW-1185">Reference proteome</keyword>
<organism evidence="2 3">
    <name type="scientific">Corynebacterium pilbarense</name>
    <dbReference type="NCBI Taxonomy" id="1288393"/>
    <lineage>
        <taxon>Bacteria</taxon>
        <taxon>Bacillati</taxon>
        <taxon>Actinomycetota</taxon>
        <taxon>Actinomycetes</taxon>
        <taxon>Mycobacteriales</taxon>
        <taxon>Corynebacteriaceae</taxon>
        <taxon>Corynebacterium</taxon>
    </lineage>
</organism>
<sequence length="314" mass="33939">MISALLTGCSDSSDDDLEAYRAEQDAAVDDIAEMLNDSGSRPTVSYSASETTTATQRSYSRSDANYQDHSKPSGQRVEPPIRRDIIDPSNDKSGQSGRDDNRGVYYHNSVDWKWLEQPGGVVPGGRIYNNTQSTICSTGFLASRDGRLFIITAGHCGNRGDQFYVEDSHGNWAYVGEMVESYVERDENGGIFGADIGLIEITGDAKYSSALPIDLPLRGWITPQEAQARGMAICRLGATTGYSCGEFEEIGNNGLFYFRNISDRGDSGGAIFAADSSGVWAIGVTSNGADTNKTRLGAMEIGNAIQYWGLTIHS</sequence>
<proteinExistence type="predicted"/>
<reference evidence="2" key="1">
    <citation type="submission" date="2022-08" db="EMBL/GenBank/DDBJ databases">
        <title>Corynebacterium sp. nov., isolated from clinical breast specimens.</title>
        <authorList>
            <person name="Zhang T."/>
        </authorList>
    </citation>
    <scope>NUCLEOTIDE SEQUENCE</scope>
    <source>
        <strain evidence="2">CCUG 57942</strain>
    </source>
</reference>
<dbReference type="SUPFAM" id="SSF50494">
    <property type="entry name" value="Trypsin-like serine proteases"/>
    <property type="match status" value="1"/>
</dbReference>
<dbReference type="AlphaFoldDB" id="A0A9Q4IHV4"/>
<dbReference type="GO" id="GO:0004252">
    <property type="term" value="F:serine-type endopeptidase activity"/>
    <property type="evidence" value="ECO:0007669"/>
    <property type="project" value="InterPro"/>
</dbReference>
<dbReference type="Gene3D" id="2.40.10.10">
    <property type="entry name" value="Trypsin-like serine proteases"/>
    <property type="match status" value="2"/>
</dbReference>
<dbReference type="EMBL" id="JANRML010000008">
    <property type="protein sequence ID" value="MCZ2221221.1"/>
    <property type="molecule type" value="Genomic_DNA"/>
</dbReference>
<dbReference type="PROSITE" id="PS00134">
    <property type="entry name" value="TRYPSIN_HIS"/>
    <property type="match status" value="1"/>
</dbReference>
<feature type="compositionally biased region" description="Polar residues" evidence="1">
    <location>
        <begin position="37"/>
        <end position="65"/>
    </location>
</feature>
<feature type="compositionally biased region" description="Basic and acidic residues" evidence="1">
    <location>
        <begin position="79"/>
        <end position="90"/>
    </location>
</feature>
<comment type="caution">
    <text evidence="2">The sequence shown here is derived from an EMBL/GenBank/DDBJ whole genome shotgun (WGS) entry which is preliminary data.</text>
</comment>
<dbReference type="GO" id="GO:0006508">
    <property type="term" value="P:proteolysis"/>
    <property type="evidence" value="ECO:0007669"/>
    <property type="project" value="InterPro"/>
</dbReference>
<feature type="region of interest" description="Disordered" evidence="1">
    <location>
        <begin position="35"/>
        <end position="103"/>
    </location>
</feature>
<name>A0A9Q4IHV4_9CORY</name>
<protein>
    <submittedName>
        <fullName evidence="2">S1 family peptidase</fullName>
    </submittedName>
</protein>
<dbReference type="Proteomes" id="UP001071110">
    <property type="component" value="Unassembled WGS sequence"/>
</dbReference>